<dbReference type="Proteomes" id="UP001165065">
    <property type="component" value="Unassembled WGS sequence"/>
</dbReference>
<evidence type="ECO:0000259" key="1">
    <source>
        <dbReference type="Pfam" id="PF00134"/>
    </source>
</evidence>
<name>A0A9W7GJW5_9STRA</name>
<dbReference type="EMBL" id="BRYA01000307">
    <property type="protein sequence ID" value="GMI46625.1"/>
    <property type="molecule type" value="Genomic_DNA"/>
</dbReference>
<reference evidence="3" key="1">
    <citation type="journal article" date="2023" name="Commun. Biol.">
        <title>Genome analysis of Parmales, the sister group of diatoms, reveals the evolutionary specialization of diatoms from phago-mixotrophs to photoautotrophs.</title>
        <authorList>
            <person name="Ban H."/>
            <person name="Sato S."/>
            <person name="Yoshikawa S."/>
            <person name="Yamada K."/>
            <person name="Nakamura Y."/>
            <person name="Ichinomiya M."/>
            <person name="Sato N."/>
            <person name="Blanc-Mathieu R."/>
            <person name="Endo H."/>
            <person name="Kuwata A."/>
            <person name="Ogata H."/>
        </authorList>
    </citation>
    <scope>NUCLEOTIDE SEQUENCE [LARGE SCALE GENOMIC DNA]</scope>
</reference>
<dbReference type="InterPro" id="IPR036915">
    <property type="entry name" value="Cyclin-like_sf"/>
</dbReference>
<gene>
    <name evidence="2" type="ORF">TrCOL_g6970</name>
</gene>
<evidence type="ECO:0000313" key="2">
    <source>
        <dbReference type="EMBL" id="GMI46625.1"/>
    </source>
</evidence>
<comment type="caution">
    <text evidence="2">The sequence shown here is derived from an EMBL/GenBank/DDBJ whole genome shotgun (WGS) entry which is preliminary data.</text>
</comment>
<dbReference type="Pfam" id="PF00134">
    <property type="entry name" value="Cyclin_N"/>
    <property type="match status" value="1"/>
</dbReference>
<sequence length="290" mass="31952">MRFVHRPEFDGVLSPPIVSSSSSSSKHKKRSFQLAAMSAFLLATKVAGEYGMTPFILSGLSRNLFTPQDIVRGEKAILEGLRWRVHPVTSSDILYQLFQLFLSFRPLNSCTVAPGKATDEMDFWNTSCPLVREITSHIVEVAATDLLFKDESPLHIALAAIFFAIEHVPLPTTPCPLLIDQFKEVVTRETGEDADGADVQSTVASFIQVFNHRHPNPVFDRDMAAAIRTQGTETPTHPYLAMCGFIPSLATGSSADAVSPKRRAASPIGVDEVEDVDLNITRKTRRINID</sequence>
<dbReference type="Gene3D" id="1.10.472.10">
    <property type="entry name" value="Cyclin-like"/>
    <property type="match status" value="2"/>
</dbReference>
<organism evidence="2 3">
    <name type="scientific">Triparma columacea</name>
    <dbReference type="NCBI Taxonomy" id="722753"/>
    <lineage>
        <taxon>Eukaryota</taxon>
        <taxon>Sar</taxon>
        <taxon>Stramenopiles</taxon>
        <taxon>Ochrophyta</taxon>
        <taxon>Bolidophyceae</taxon>
        <taxon>Parmales</taxon>
        <taxon>Triparmaceae</taxon>
        <taxon>Triparma</taxon>
    </lineage>
</organism>
<evidence type="ECO:0000313" key="3">
    <source>
        <dbReference type="Proteomes" id="UP001165065"/>
    </source>
</evidence>
<dbReference type="AlphaFoldDB" id="A0A9W7GJW5"/>
<proteinExistence type="predicted"/>
<feature type="domain" description="Cyclin N-terminal" evidence="1">
    <location>
        <begin position="23"/>
        <end position="85"/>
    </location>
</feature>
<protein>
    <recommendedName>
        <fullName evidence="1">Cyclin N-terminal domain-containing protein</fullName>
    </recommendedName>
</protein>
<dbReference type="SUPFAM" id="SSF47954">
    <property type="entry name" value="Cyclin-like"/>
    <property type="match status" value="1"/>
</dbReference>
<dbReference type="OrthoDB" id="64224at2759"/>
<keyword evidence="3" id="KW-1185">Reference proteome</keyword>
<accession>A0A9W7GJW5</accession>
<dbReference type="InterPro" id="IPR006671">
    <property type="entry name" value="Cyclin_N"/>
</dbReference>